<dbReference type="PANTHER" id="PTHR43767">
    <property type="entry name" value="LONG-CHAIN-FATTY-ACID--COA LIGASE"/>
    <property type="match status" value="1"/>
</dbReference>
<evidence type="ECO:0000313" key="3">
    <source>
        <dbReference type="EMBL" id="MDA3625544.1"/>
    </source>
</evidence>
<dbReference type="EMBL" id="JAQGLA010000009">
    <property type="protein sequence ID" value="MDA3625544.1"/>
    <property type="molecule type" value="Genomic_DNA"/>
</dbReference>
<keyword evidence="4" id="KW-1185">Reference proteome</keyword>
<comment type="caution">
    <text evidence="3">The sequence shown here is derived from an EMBL/GenBank/DDBJ whole genome shotgun (WGS) entry which is preliminary data.</text>
</comment>
<organism evidence="3 4">
    <name type="scientific">Saccharopolyspora oryzae</name>
    <dbReference type="NCBI Taxonomy" id="2997343"/>
    <lineage>
        <taxon>Bacteria</taxon>
        <taxon>Bacillati</taxon>
        <taxon>Actinomycetota</taxon>
        <taxon>Actinomycetes</taxon>
        <taxon>Pseudonocardiales</taxon>
        <taxon>Pseudonocardiaceae</taxon>
        <taxon>Saccharopolyspora</taxon>
    </lineage>
</organism>
<proteinExistence type="predicted"/>
<feature type="domain" description="AMP-dependent synthetase/ligase" evidence="1">
    <location>
        <begin position="10"/>
        <end position="337"/>
    </location>
</feature>
<dbReference type="InterPro" id="IPR025110">
    <property type="entry name" value="AMP-bd_C"/>
</dbReference>
<accession>A0ABT4UUZ4</accession>
<gene>
    <name evidence="3" type="ORF">OU415_08855</name>
</gene>
<dbReference type="InterPro" id="IPR042099">
    <property type="entry name" value="ANL_N_sf"/>
</dbReference>
<dbReference type="Gene3D" id="3.30.300.30">
    <property type="match status" value="1"/>
</dbReference>
<protein>
    <submittedName>
        <fullName evidence="3">Class I adenylate-forming enzyme family protein</fullName>
    </submittedName>
</protein>
<evidence type="ECO:0000313" key="4">
    <source>
        <dbReference type="Proteomes" id="UP001210380"/>
    </source>
</evidence>
<dbReference type="Pfam" id="PF13193">
    <property type="entry name" value="AMP-binding_C"/>
    <property type="match status" value="1"/>
</dbReference>
<dbReference type="PROSITE" id="PS00455">
    <property type="entry name" value="AMP_BINDING"/>
    <property type="match status" value="1"/>
</dbReference>
<dbReference type="Gene3D" id="3.40.50.12780">
    <property type="entry name" value="N-terminal domain of ligase-like"/>
    <property type="match status" value="1"/>
</dbReference>
<sequence length="479" mass="50810">MPLLIGDAIRDAARATPQATAATLGADQISFAALDEQANRAANALRGLGVRRGDVLAWWSGAALHNLTGMLACARIGAVFAPLSPQLGPGEARPVLDYLDPRLLVCDDERLEPGSGVRAVGVDGLDSLIRSASPAAPVTPDLTEDDPHILYLTSGSTGTPKGVLVSHRASWLRSAPGPADPPMRGMLSSFPLFHYGGWHYVLEAWLNRTAVHLVPKADAAHLIDAIQRHRPTAMYAIPAVWERVLAEPADLGSLRNADTGTSLVAEELLERLAARIPRARTRILYGASEAGRMTSLAHHELAGHPGSVGTPFGAGQIRIAEDGEVLFRGPTLMNGYLRLADQPVHDGWYRTGDLGRLDERGFLYLTGRKREVIRSGGETISPAEVETAIRGLPGVRDVAVVGLPDSTWGEVVCAAIVPEDGQPMPTVASLRAQLPGLASYKHPRVIAAAAEIPRTSATGQVVRAKVRANVLAEQAASHA</sequence>
<dbReference type="Proteomes" id="UP001210380">
    <property type="component" value="Unassembled WGS sequence"/>
</dbReference>
<dbReference type="InterPro" id="IPR050237">
    <property type="entry name" value="ATP-dep_AMP-bd_enzyme"/>
</dbReference>
<dbReference type="InterPro" id="IPR000873">
    <property type="entry name" value="AMP-dep_synth/lig_dom"/>
</dbReference>
<feature type="domain" description="AMP-binding enzyme C-terminal" evidence="2">
    <location>
        <begin position="384"/>
        <end position="456"/>
    </location>
</feature>
<dbReference type="PANTHER" id="PTHR43767:SF1">
    <property type="entry name" value="NONRIBOSOMAL PEPTIDE SYNTHASE PES1 (EUROFUNG)-RELATED"/>
    <property type="match status" value="1"/>
</dbReference>
<dbReference type="InterPro" id="IPR020845">
    <property type="entry name" value="AMP-binding_CS"/>
</dbReference>
<name>A0ABT4UUZ4_9PSEU</name>
<reference evidence="3 4" key="1">
    <citation type="submission" date="2022-11" db="EMBL/GenBank/DDBJ databases">
        <title>Draft genome sequence of Saccharopolyspora sp. WRP15-2 isolated from rhizosphere soils of wild rice in Thailand.</title>
        <authorList>
            <person name="Duangmal K."/>
            <person name="Kammanee S."/>
            <person name="Muangham S."/>
        </authorList>
    </citation>
    <scope>NUCLEOTIDE SEQUENCE [LARGE SCALE GENOMIC DNA]</scope>
    <source>
        <strain evidence="3 4">WRP15-2</strain>
    </source>
</reference>
<dbReference type="RefSeq" id="WP_270948120.1">
    <property type="nucleotide sequence ID" value="NZ_JAQGLA010000009.1"/>
</dbReference>
<evidence type="ECO:0000259" key="2">
    <source>
        <dbReference type="Pfam" id="PF13193"/>
    </source>
</evidence>
<evidence type="ECO:0000259" key="1">
    <source>
        <dbReference type="Pfam" id="PF00501"/>
    </source>
</evidence>
<dbReference type="SUPFAM" id="SSF56801">
    <property type="entry name" value="Acetyl-CoA synthetase-like"/>
    <property type="match status" value="1"/>
</dbReference>
<dbReference type="InterPro" id="IPR045851">
    <property type="entry name" value="AMP-bd_C_sf"/>
</dbReference>
<dbReference type="Pfam" id="PF00501">
    <property type="entry name" value="AMP-binding"/>
    <property type="match status" value="1"/>
</dbReference>